<dbReference type="Proteomes" id="UP000782610">
    <property type="component" value="Unassembled WGS sequence"/>
</dbReference>
<dbReference type="AlphaFoldDB" id="A0A933L464"/>
<dbReference type="EMBL" id="JACRAF010000038">
    <property type="protein sequence ID" value="MBI4922832.1"/>
    <property type="molecule type" value="Genomic_DNA"/>
</dbReference>
<sequence>MKIRSLLLGSIAATGLAASGYAADLGVVTSLDVCDELGLSGLTISSDDNCLQITGNVSMEYSIGDYGTGTVYVTFSRTGGTYSVNTGNGTTDADLDIDAWLKFVATADSDFGPATATIKLLVDSLSTTADPAVVADEAWVGIGDTTMLMAGHKSSIFNDGDDAPLNYLGLFNSSNVDAGVGFATTGAATGGNVIQVVSNLGNGLSIGGAVEDLQTSSPAIITGVGVISYAGDGISAHASGALDAAGAWKFHAGFKGTWDPITIVGAVAADDTGWWNVLGSASATFDMFTLAASAEATVAGEWGVGGSLSAAVTDGVTLNLGGRYFSGAANVYQVEAGVSAAVTETITLTAAVGAEDSTIAAAAVYGKAGLAWAPGGGFTASIAGEANTLGAYKATFKAAKSIK</sequence>
<evidence type="ECO:0000256" key="1">
    <source>
        <dbReference type="SAM" id="SignalP"/>
    </source>
</evidence>
<feature type="signal peptide" evidence="1">
    <location>
        <begin position="1"/>
        <end position="22"/>
    </location>
</feature>
<keyword evidence="1" id="KW-0732">Signal</keyword>
<proteinExistence type="predicted"/>
<evidence type="ECO:0000313" key="3">
    <source>
        <dbReference type="Proteomes" id="UP000782610"/>
    </source>
</evidence>
<gene>
    <name evidence="2" type="ORF">HY834_13885</name>
</gene>
<protein>
    <recommendedName>
        <fullName evidence="4">Porin</fullName>
    </recommendedName>
</protein>
<organism evidence="2 3">
    <name type="scientific">Devosia nanyangense</name>
    <dbReference type="NCBI Taxonomy" id="1228055"/>
    <lineage>
        <taxon>Bacteria</taxon>
        <taxon>Pseudomonadati</taxon>
        <taxon>Pseudomonadota</taxon>
        <taxon>Alphaproteobacteria</taxon>
        <taxon>Hyphomicrobiales</taxon>
        <taxon>Devosiaceae</taxon>
        <taxon>Devosia</taxon>
    </lineage>
</organism>
<reference evidence="2" key="1">
    <citation type="submission" date="2020-07" db="EMBL/GenBank/DDBJ databases">
        <title>Huge and variable diversity of episymbiotic CPR bacteria and DPANN archaea in groundwater ecosystems.</title>
        <authorList>
            <person name="He C.Y."/>
            <person name="Keren R."/>
            <person name="Whittaker M."/>
            <person name="Farag I.F."/>
            <person name="Doudna J."/>
            <person name="Cate J.H.D."/>
            <person name="Banfield J.F."/>
        </authorList>
    </citation>
    <scope>NUCLEOTIDE SEQUENCE</scope>
    <source>
        <strain evidence="2">NC_groundwater_1586_Pr3_B-0.1um_66_15</strain>
    </source>
</reference>
<feature type="chain" id="PRO_5038085620" description="Porin" evidence="1">
    <location>
        <begin position="23"/>
        <end position="403"/>
    </location>
</feature>
<evidence type="ECO:0000313" key="2">
    <source>
        <dbReference type="EMBL" id="MBI4922832.1"/>
    </source>
</evidence>
<accession>A0A933L464</accession>
<comment type="caution">
    <text evidence="2">The sequence shown here is derived from an EMBL/GenBank/DDBJ whole genome shotgun (WGS) entry which is preliminary data.</text>
</comment>
<evidence type="ECO:0008006" key="4">
    <source>
        <dbReference type="Google" id="ProtNLM"/>
    </source>
</evidence>
<name>A0A933L464_9HYPH</name>